<dbReference type="Proteomes" id="UP001501020">
    <property type="component" value="Unassembled WGS sequence"/>
</dbReference>
<reference evidence="3" key="1">
    <citation type="journal article" date="2019" name="Int. J. Syst. Evol. Microbiol.">
        <title>The Global Catalogue of Microorganisms (GCM) 10K type strain sequencing project: providing services to taxonomists for standard genome sequencing and annotation.</title>
        <authorList>
            <consortium name="The Broad Institute Genomics Platform"/>
            <consortium name="The Broad Institute Genome Sequencing Center for Infectious Disease"/>
            <person name="Wu L."/>
            <person name="Ma J."/>
        </authorList>
    </citation>
    <scope>NUCLEOTIDE SEQUENCE [LARGE SCALE GENOMIC DNA]</scope>
    <source>
        <strain evidence="3">JCM 13850</strain>
    </source>
</reference>
<dbReference type="EMBL" id="BAAAMR010000130">
    <property type="protein sequence ID" value="GAA2165674.1"/>
    <property type="molecule type" value="Genomic_DNA"/>
</dbReference>
<protein>
    <recommendedName>
        <fullName evidence="4">Subtilisin inhibitor domain-containing protein</fullName>
    </recommendedName>
</protein>
<feature type="signal peptide" evidence="1">
    <location>
        <begin position="1"/>
        <end position="27"/>
    </location>
</feature>
<sequence>MLSCLRILAAGALPAATTVTIAVPASASATASAADRARRPDADYVCSDLVLSPSGFARGTTACKAQRHKASGSGDIHGTFTLHGVVQERAKPVTVTCKPDPDLPKDPSGAYVREVFGFHCS</sequence>
<keyword evidence="3" id="KW-1185">Reference proteome</keyword>
<name>A0ABP5M5T9_9ACTN</name>
<accession>A0ABP5M5T9</accession>
<evidence type="ECO:0000313" key="2">
    <source>
        <dbReference type="EMBL" id="GAA2165674.1"/>
    </source>
</evidence>
<dbReference type="RefSeq" id="WP_344281669.1">
    <property type="nucleotide sequence ID" value="NZ_BAAAMR010000130.1"/>
</dbReference>
<feature type="chain" id="PRO_5045352301" description="Subtilisin inhibitor domain-containing protein" evidence="1">
    <location>
        <begin position="28"/>
        <end position="121"/>
    </location>
</feature>
<organism evidence="2 3">
    <name type="scientific">Actinomadura napierensis</name>
    <dbReference type="NCBI Taxonomy" id="267854"/>
    <lineage>
        <taxon>Bacteria</taxon>
        <taxon>Bacillati</taxon>
        <taxon>Actinomycetota</taxon>
        <taxon>Actinomycetes</taxon>
        <taxon>Streptosporangiales</taxon>
        <taxon>Thermomonosporaceae</taxon>
        <taxon>Actinomadura</taxon>
    </lineage>
</organism>
<keyword evidence="1" id="KW-0732">Signal</keyword>
<evidence type="ECO:0008006" key="4">
    <source>
        <dbReference type="Google" id="ProtNLM"/>
    </source>
</evidence>
<evidence type="ECO:0000256" key="1">
    <source>
        <dbReference type="SAM" id="SignalP"/>
    </source>
</evidence>
<gene>
    <name evidence="2" type="ORF">GCM10009727_84550</name>
</gene>
<evidence type="ECO:0000313" key="3">
    <source>
        <dbReference type="Proteomes" id="UP001501020"/>
    </source>
</evidence>
<proteinExistence type="predicted"/>
<comment type="caution">
    <text evidence="2">The sequence shown here is derived from an EMBL/GenBank/DDBJ whole genome shotgun (WGS) entry which is preliminary data.</text>
</comment>